<dbReference type="RefSeq" id="WP_005351176.1">
    <property type="nucleotide sequence ID" value="NZ_APVG01000016.1"/>
</dbReference>
<reference evidence="1 2" key="1">
    <citation type="journal article" date="2013" name="Genome Announc.">
        <title>Draft Genome Sequence of the Aeromonas diversa Type Strain.</title>
        <authorList>
            <person name="Farfan M."/>
            <person name="Spataro N."/>
            <person name="Sanglas A."/>
            <person name="Albarral V."/>
            <person name="Loren J.G."/>
            <person name="Bosch E."/>
            <person name="Fuste M.C."/>
        </authorList>
    </citation>
    <scope>NUCLEOTIDE SEQUENCE [LARGE SCALE GENOMIC DNA]</scope>
    <source>
        <strain evidence="1 2">2478-85</strain>
    </source>
</reference>
<name>N9U264_9GAMM</name>
<evidence type="ECO:0000313" key="1">
    <source>
        <dbReference type="EMBL" id="ENY72410.1"/>
    </source>
</evidence>
<dbReference type="Proteomes" id="UP000023775">
    <property type="component" value="Unassembled WGS sequence"/>
</dbReference>
<dbReference type="EMBL" id="APVG01000016">
    <property type="protein sequence ID" value="ENY72410.1"/>
    <property type="molecule type" value="Genomic_DNA"/>
</dbReference>
<gene>
    <name evidence="1" type="ORF">G114_07750</name>
</gene>
<organism evidence="1 2">
    <name type="scientific">Aeromonas diversa CDC 2478-85</name>
    <dbReference type="NCBI Taxonomy" id="1268237"/>
    <lineage>
        <taxon>Bacteria</taxon>
        <taxon>Pseudomonadati</taxon>
        <taxon>Pseudomonadota</taxon>
        <taxon>Gammaproteobacteria</taxon>
        <taxon>Aeromonadales</taxon>
        <taxon>Aeromonadaceae</taxon>
        <taxon>Aeromonas</taxon>
    </lineage>
</organism>
<keyword evidence="2" id="KW-1185">Reference proteome</keyword>
<dbReference type="OrthoDB" id="9762009at2"/>
<sequence>MLMLISKQATTRDDRDGVLYRTPEQLAHTPSQTPLILVIDLQTPTVALMQWLNGRTRPILWLSPGFPTPDTHLRLQAPGIDGLTFVDWLCEWGGWEQPLHASHAEEVYSLLSQHRFGWLLRDSELAACRGSLQGIDYALTIPSEQETNCMTLDDVDLRQRQLGEQLAPRVQHNTLATLGESSCLLLSSHMRHVFL</sequence>
<accession>N9U264</accession>
<proteinExistence type="predicted"/>
<dbReference type="AlphaFoldDB" id="N9U264"/>
<comment type="caution">
    <text evidence="1">The sequence shown here is derived from an EMBL/GenBank/DDBJ whole genome shotgun (WGS) entry which is preliminary data.</text>
</comment>
<evidence type="ECO:0000313" key="2">
    <source>
        <dbReference type="Proteomes" id="UP000023775"/>
    </source>
</evidence>
<protein>
    <submittedName>
        <fullName evidence="1">Uncharacterized protein</fullName>
    </submittedName>
</protein>